<gene>
    <name evidence="3" type="ORF">UFOPK3547_00632</name>
</gene>
<keyword evidence="2" id="KW-1133">Transmembrane helix</keyword>
<feature type="region of interest" description="Disordered" evidence="1">
    <location>
        <begin position="1"/>
        <end position="30"/>
    </location>
</feature>
<organism evidence="3">
    <name type="scientific">freshwater metagenome</name>
    <dbReference type="NCBI Taxonomy" id="449393"/>
    <lineage>
        <taxon>unclassified sequences</taxon>
        <taxon>metagenomes</taxon>
        <taxon>ecological metagenomes</taxon>
    </lineage>
</organism>
<dbReference type="EMBL" id="CAESAN010000040">
    <property type="protein sequence ID" value="CAB4341681.1"/>
    <property type="molecule type" value="Genomic_DNA"/>
</dbReference>
<accession>A0A6J5ZGC8</accession>
<evidence type="ECO:0000313" key="3">
    <source>
        <dbReference type="EMBL" id="CAB4341681.1"/>
    </source>
</evidence>
<sequence>MGRRSRKQSLTEPGADSTPKKRLSSAERDDIARAELKPLSPGERPLPVKIAAGLAAALAVANVLSYFAGVEVQGQKPALTGVLIFALLMLLAAWGMWTLRYWALLGFEALLAMTLVIAGLSLMVAGNVLAVVLCVAILIAGGWLFWKLIRVLGRVKVPSPHG</sequence>
<evidence type="ECO:0000256" key="1">
    <source>
        <dbReference type="SAM" id="MobiDB-lite"/>
    </source>
</evidence>
<dbReference type="AlphaFoldDB" id="A0A6J5ZGC8"/>
<keyword evidence="2" id="KW-0812">Transmembrane</keyword>
<protein>
    <submittedName>
        <fullName evidence="3">Unannotated protein</fullName>
    </submittedName>
</protein>
<evidence type="ECO:0000256" key="2">
    <source>
        <dbReference type="SAM" id="Phobius"/>
    </source>
</evidence>
<feature type="transmembrane region" description="Helical" evidence="2">
    <location>
        <begin position="104"/>
        <end position="122"/>
    </location>
</feature>
<feature type="transmembrane region" description="Helical" evidence="2">
    <location>
        <begin position="46"/>
        <end position="67"/>
    </location>
</feature>
<keyword evidence="2" id="KW-0472">Membrane</keyword>
<name>A0A6J5ZGC8_9ZZZZ</name>
<proteinExistence type="predicted"/>
<reference evidence="3" key="1">
    <citation type="submission" date="2020-05" db="EMBL/GenBank/DDBJ databases">
        <authorList>
            <person name="Chiriac C."/>
            <person name="Salcher M."/>
            <person name="Ghai R."/>
            <person name="Kavagutti S V."/>
        </authorList>
    </citation>
    <scope>NUCLEOTIDE SEQUENCE</scope>
</reference>
<feature type="transmembrane region" description="Helical" evidence="2">
    <location>
        <begin position="128"/>
        <end position="146"/>
    </location>
</feature>
<feature type="transmembrane region" description="Helical" evidence="2">
    <location>
        <begin position="79"/>
        <end position="97"/>
    </location>
</feature>